<dbReference type="InterPro" id="IPR017956">
    <property type="entry name" value="AT_hook_DNA-bd_motif"/>
</dbReference>
<dbReference type="OrthoDB" id="298344at2759"/>
<dbReference type="SMART" id="SM00384">
    <property type="entry name" value="AT_hook"/>
    <property type="match status" value="6"/>
</dbReference>
<organism evidence="7 8">
    <name type="scientific">Pseudallescheria apiosperma</name>
    <name type="common">Scedosporium apiospermum</name>
    <dbReference type="NCBI Taxonomy" id="563466"/>
    <lineage>
        <taxon>Eukaryota</taxon>
        <taxon>Fungi</taxon>
        <taxon>Dikarya</taxon>
        <taxon>Ascomycota</taxon>
        <taxon>Pezizomycotina</taxon>
        <taxon>Sordariomycetes</taxon>
        <taxon>Hypocreomycetidae</taxon>
        <taxon>Microascales</taxon>
        <taxon>Microascaceae</taxon>
        <taxon>Scedosporium</taxon>
    </lineage>
</organism>
<protein>
    <recommendedName>
        <fullName evidence="6">JmjC domain-containing protein</fullName>
    </recommendedName>
</protein>
<gene>
    <name evidence="7" type="ORF">SAPIO_CDS7857</name>
</gene>
<dbReference type="InterPro" id="IPR000637">
    <property type="entry name" value="HMGI/Y_DNA-bd_CS"/>
</dbReference>
<accession>A0A084G0U5</accession>
<dbReference type="KEGG" id="sapo:SAPIO_CDS7857"/>
<feature type="compositionally biased region" description="Polar residues" evidence="5">
    <location>
        <begin position="1244"/>
        <end position="1263"/>
    </location>
</feature>
<dbReference type="Pfam" id="PF02373">
    <property type="entry name" value="JmjC"/>
    <property type="match status" value="1"/>
</dbReference>
<dbReference type="Proteomes" id="UP000028545">
    <property type="component" value="Unassembled WGS sequence"/>
</dbReference>
<feature type="compositionally biased region" description="Low complexity" evidence="5">
    <location>
        <begin position="1112"/>
        <end position="1128"/>
    </location>
</feature>
<dbReference type="GeneID" id="27726929"/>
<evidence type="ECO:0000256" key="4">
    <source>
        <dbReference type="ARBA" id="ARBA00023242"/>
    </source>
</evidence>
<keyword evidence="2" id="KW-0805">Transcription regulation</keyword>
<dbReference type="InterPro" id="IPR003347">
    <property type="entry name" value="JmjC_dom"/>
</dbReference>
<feature type="compositionally biased region" description="Basic and acidic residues" evidence="5">
    <location>
        <begin position="548"/>
        <end position="559"/>
    </location>
</feature>
<feature type="compositionally biased region" description="Low complexity" evidence="5">
    <location>
        <begin position="1217"/>
        <end position="1227"/>
    </location>
</feature>
<reference evidence="7 8" key="1">
    <citation type="journal article" date="2014" name="Genome Announc.">
        <title>Draft genome sequence of the pathogenic fungus Scedosporium apiospermum.</title>
        <authorList>
            <person name="Vandeputte P."/>
            <person name="Ghamrawi S."/>
            <person name="Rechenmann M."/>
            <person name="Iltis A."/>
            <person name="Giraud S."/>
            <person name="Fleury M."/>
            <person name="Thornton C."/>
            <person name="Delhaes L."/>
            <person name="Meyer W."/>
            <person name="Papon N."/>
            <person name="Bouchara J.P."/>
        </authorList>
    </citation>
    <scope>NUCLEOTIDE SEQUENCE [LARGE SCALE GENOMIC DNA]</scope>
    <source>
        <strain evidence="7 8">IHEM 14462</strain>
    </source>
</reference>
<feature type="compositionally biased region" description="Basic and acidic residues" evidence="5">
    <location>
        <begin position="1277"/>
        <end position="1294"/>
    </location>
</feature>
<dbReference type="RefSeq" id="XP_016640756.1">
    <property type="nucleotide sequence ID" value="XM_016789639.1"/>
</dbReference>
<evidence type="ECO:0000256" key="5">
    <source>
        <dbReference type="SAM" id="MobiDB-lite"/>
    </source>
</evidence>
<dbReference type="Pfam" id="PF10497">
    <property type="entry name" value="zf-4CXXC_R1"/>
    <property type="match status" value="1"/>
</dbReference>
<feature type="compositionally biased region" description="Acidic residues" evidence="5">
    <location>
        <begin position="1349"/>
        <end position="1374"/>
    </location>
</feature>
<dbReference type="SMART" id="SM00558">
    <property type="entry name" value="JmjC"/>
    <property type="match status" value="1"/>
</dbReference>
<feature type="compositionally biased region" description="Basic residues" evidence="5">
    <location>
        <begin position="1379"/>
        <end position="1410"/>
    </location>
</feature>
<dbReference type="SUPFAM" id="SSF51197">
    <property type="entry name" value="Clavaminate synthase-like"/>
    <property type="match status" value="1"/>
</dbReference>
<feature type="region of interest" description="Disordered" evidence="5">
    <location>
        <begin position="548"/>
        <end position="579"/>
    </location>
</feature>
<dbReference type="HOGENOM" id="CLU_003774_1_2_1"/>
<dbReference type="EMBL" id="JOWA01000111">
    <property type="protein sequence ID" value="KEZ40957.1"/>
    <property type="molecule type" value="Genomic_DNA"/>
</dbReference>
<dbReference type="PROSITE" id="PS51184">
    <property type="entry name" value="JMJC"/>
    <property type="match status" value="1"/>
</dbReference>
<evidence type="ECO:0000313" key="8">
    <source>
        <dbReference type="Proteomes" id="UP000028545"/>
    </source>
</evidence>
<dbReference type="GO" id="GO:0003677">
    <property type="term" value="F:DNA binding"/>
    <property type="evidence" value="ECO:0007669"/>
    <property type="project" value="InterPro"/>
</dbReference>
<feature type="compositionally biased region" description="Low complexity" evidence="5">
    <location>
        <begin position="918"/>
        <end position="939"/>
    </location>
</feature>
<feature type="region of interest" description="Disordered" evidence="5">
    <location>
        <begin position="736"/>
        <end position="755"/>
    </location>
</feature>
<feature type="compositionally biased region" description="Basic and acidic residues" evidence="5">
    <location>
        <begin position="869"/>
        <end position="882"/>
    </location>
</feature>
<comment type="caution">
    <text evidence="7">The sequence shown here is derived from an EMBL/GenBank/DDBJ whole genome shotgun (WGS) entry which is preliminary data.</text>
</comment>
<feature type="compositionally biased region" description="Acidic residues" evidence="5">
    <location>
        <begin position="963"/>
        <end position="972"/>
    </location>
</feature>
<dbReference type="PROSITE" id="PS00354">
    <property type="entry name" value="HMGI_Y"/>
    <property type="match status" value="1"/>
</dbReference>
<evidence type="ECO:0000313" key="7">
    <source>
        <dbReference type="EMBL" id="KEZ40957.1"/>
    </source>
</evidence>
<evidence type="ECO:0000259" key="6">
    <source>
        <dbReference type="PROSITE" id="PS51184"/>
    </source>
</evidence>
<evidence type="ECO:0000256" key="3">
    <source>
        <dbReference type="ARBA" id="ARBA00023163"/>
    </source>
</evidence>
<dbReference type="VEuPathDB" id="FungiDB:SAPIO_CDS7857"/>
<evidence type="ECO:0000256" key="2">
    <source>
        <dbReference type="ARBA" id="ARBA00023015"/>
    </source>
</evidence>
<feature type="region of interest" description="Disordered" evidence="5">
    <location>
        <begin position="866"/>
        <end position="895"/>
    </location>
</feature>
<keyword evidence="4" id="KW-0539">Nucleus</keyword>
<feature type="region of interest" description="Disordered" evidence="5">
    <location>
        <begin position="909"/>
        <end position="1052"/>
    </location>
</feature>
<comment type="subcellular location">
    <subcellularLocation>
        <location evidence="1">Nucleus</location>
    </subcellularLocation>
</comment>
<dbReference type="GO" id="GO:0006355">
    <property type="term" value="P:regulation of DNA-templated transcription"/>
    <property type="evidence" value="ECO:0007669"/>
    <property type="project" value="InterPro"/>
</dbReference>
<feature type="compositionally biased region" description="Basic residues" evidence="5">
    <location>
        <begin position="1232"/>
        <end position="1241"/>
    </location>
</feature>
<dbReference type="Gene3D" id="2.60.120.650">
    <property type="entry name" value="Cupin"/>
    <property type="match status" value="1"/>
</dbReference>
<dbReference type="InterPro" id="IPR018866">
    <property type="entry name" value="Znf-4CXXC_R1"/>
</dbReference>
<feature type="region of interest" description="Disordered" evidence="5">
    <location>
        <begin position="1095"/>
        <end position="1410"/>
    </location>
</feature>
<feature type="compositionally biased region" description="Low complexity" evidence="5">
    <location>
        <begin position="1010"/>
        <end position="1027"/>
    </location>
</feature>
<feature type="compositionally biased region" description="Basic and acidic residues" evidence="5">
    <location>
        <begin position="982"/>
        <end position="994"/>
    </location>
</feature>
<dbReference type="GO" id="GO:0005634">
    <property type="term" value="C:nucleus"/>
    <property type="evidence" value="ECO:0007669"/>
    <property type="project" value="UniProtKB-SubCell"/>
</dbReference>
<dbReference type="OMA" id="GICNCGH"/>
<evidence type="ECO:0000256" key="1">
    <source>
        <dbReference type="ARBA" id="ARBA00004123"/>
    </source>
</evidence>
<sequence>MPAPMHPQAKFDPIPPDLDLHGLVENTPNLSWVVRISTAQIRNLSQQEFENLVNIHVIQQGRPLVISGWDEVLPKDLFSAEWLEQTYDKKQENVRDINSQKDIPMTLGHYMRSMKQLTKQWTPTNFREERRQRLYLKDIDCPPEWHETLQKIIPPNIFYMNENITDKGGNESNNGRDGELFRTQVQSAPAGDLMSSLPEQMRAQNLMCYVGHEGTYTPAHREMCASLGQNIMVEASGTENDEKPGSSIWFMTETKDREVVREYFLSMLGHDIEIEKHFAQINAWKKATFPVYVVEQKPGDFILIPPLAPHQVWNRGTRTMKVAWNRTTVETLEMAIREALPKAKLVCRDEQYKNKAIIYYTLKKYAAELSKSEESDEMGLLGLDADLIRTSPRTEQLTRDFRRLFALFSDILTDEMFATKEKDVEFIPFDSCITCSYCRSNIFNRFLTCKHCIRPLLDGDEDTYDVCMECYAMGRSCLCVSGLRWCEQWNWSELVDNYEHWRTMIIRSDGFVDLENSPLPLELARRRRGKKSLAQVCQEALKRRPFKDITKPEPERVPSESEPELDDEGRPKKKKRRRKPKVGETRRCHVCCHPEYTYKVQICSNPECSEAYCYGVLYRAFDMMPQAVQESEYWECPKCLKICNCGGCRRSGATQPYVPRNTLLGHDTRPIADDRSVEVLVDFRMHNLTWLKVMGEESRSNNSRRMQRLREQADIAKSQDPGLVTNEVLSQEAQNVAGPPLLPPPSTNGHNADNDGDVEMTGNGHVIADDHLGPDVIRPEGPTLPPDHPLALVEAALLEEGDTSTSYPDPSMMGPQRMIGMGYYEQDDSPDKILFDPYQMPTAESMVLDEPDVPEYLKKSIRALKRKARQENEDPEFKIRPRYERKKPRRDPHEIEFIEVDPALFATPRRKAAEANHGEAASASNGANVAGDSEAGSSVGEEEADEIYRPSLRGAKPLHSYADFDDLDELLDDPNNLVPAREPGEPPRRPRPREPTNGATPTPKKRGRPPRSANAATTSPATGSPAAEGTLPRKRGRPKSRLSNVVSAADADAEAAELTTAPLATMETVEADDYKTLDDELQVLAADLEKELERDLGHNVDDAEEVNESVERSVSGSVDMTGAVNPVPVKRRPGRPRRSETSVSVLSQFEEQAGPVVKRPRGRPRRSETAPLRDSSRSPSAPTEAVKRPRGRPRRSEHAHAVLRDASRSPSPPVSAPPSSMKMMSMAERMKLKGKKFKIGQRKPQASASSSTKTTPVRASISASKGADEEPVTNQLNEEKEQPKKIPHGRKELVDNAYNPAAGSGGSSPENSDEESDSDAGTPELPSPPRRWTVAGRSSGPTVVKLGDVESDEEGQEDEEEEDDLPSSDDDFDDGIPARRARGGARGRGTRGRGRGRGRGRPRGRPRRDS</sequence>
<name>A0A084G0U5_PSEDA</name>
<proteinExistence type="predicted"/>
<keyword evidence="3" id="KW-0804">Transcription</keyword>
<keyword evidence="8" id="KW-1185">Reference proteome</keyword>
<feature type="domain" description="JmjC" evidence="6">
    <location>
        <begin position="172"/>
        <end position="343"/>
    </location>
</feature>
<dbReference type="PRINTS" id="PR00929">
    <property type="entry name" value="ATHOOK"/>
</dbReference>
<feature type="compositionally biased region" description="Polar residues" evidence="5">
    <location>
        <begin position="1141"/>
        <end position="1150"/>
    </location>
</feature>
<feature type="compositionally biased region" description="Basic and acidic residues" evidence="5">
    <location>
        <begin position="1194"/>
        <end position="1207"/>
    </location>
</feature>